<dbReference type="InterPro" id="IPR023772">
    <property type="entry name" value="DNA-bd_HTH_TetR-type_CS"/>
</dbReference>
<evidence type="ECO:0000256" key="3">
    <source>
        <dbReference type="SAM" id="MobiDB-lite"/>
    </source>
</evidence>
<dbReference type="SUPFAM" id="SSF46689">
    <property type="entry name" value="Homeodomain-like"/>
    <property type="match status" value="1"/>
</dbReference>
<dbReference type="InterPro" id="IPR001647">
    <property type="entry name" value="HTH_TetR"/>
</dbReference>
<dbReference type="PANTHER" id="PTHR30055:SF146">
    <property type="entry name" value="HTH-TYPE TRANSCRIPTIONAL DUAL REGULATOR CECR"/>
    <property type="match status" value="1"/>
</dbReference>
<dbReference type="InterPro" id="IPR009057">
    <property type="entry name" value="Homeodomain-like_sf"/>
</dbReference>
<keyword evidence="1 2" id="KW-0238">DNA-binding</keyword>
<dbReference type="PROSITE" id="PS01081">
    <property type="entry name" value="HTH_TETR_1"/>
    <property type="match status" value="1"/>
</dbReference>
<dbReference type="PANTHER" id="PTHR30055">
    <property type="entry name" value="HTH-TYPE TRANSCRIPTIONAL REGULATOR RUTR"/>
    <property type="match status" value="1"/>
</dbReference>
<dbReference type="Proteomes" id="UP001596004">
    <property type="component" value="Unassembled WGS sequence"/>
</dbReference>
<dbReference type="PROSITE" id="PS50977">
    <property type="entry name" value="HTH_TETR_2"/>
    <property type="match status" value="1"/>
</dbReference>
<organism evidence="5 6">
    <name type="scientific">Sphaerisporangium dianthi</name>
    <dbReference type="NCBI Taxonomy" id="1436120"/>
    <lineage>
        <taxon>Bacteria</taxon>
        <taxon>Bacillati</taxon>
        <taxon>Actinomycetota</taxon>
        <taxon>Actinomycetes</taxon>
        <taxon>Streptosporangiales</taxon>
        <taxon>Streptosporangiaceae</taxon>
        <taxon>Sphaerisporangium</taxon>
    </lineage>
</organism>
<evidence type="ECO:0000259" key="4">
    <source>
        <dbReference type="PROSITE" id="PS50977"/>
    </source>
</evidence>
<evidence type="ECO:0000313" key="6">
    <source>
        <dbReference type="Proteomes" id="UP001596004"/>
    </source>
</evidence>
<dbReference type="Pfam" id="PF00440">
    <property type="entry name" value="TetR_N"/>
    <property type="match status" value="1"/>
</dbReference>
<feature type="region of interest" description="Disordered" evidence="3">
    <location>
        <begin position="208"/>
        <end position="231"/>
    </location>
</feature>
<dbReference type="InterPro" id="IPR050109">
    <property type="entry name" value="HTH-type_TetR-like_transc_reg"/>
</dbReference>
<dbReference type="Gene3D" id="1.10.357.10">
    <property type="entry name" value="Tetracycline Repressor, domain 2"/>
    <property type="match status" value="1"/>
</dbReference>
<evidence type="ECO:0000256" key="1">
    <source>
        <dbReference type="ARBA" id="ARBA00023125"/>
    </source>
</evidence>
<accession>A0ABV9CFP7</accession>
<proteinExistence type="predicted"/>
<dbReference type="RefSeq" id="WP_380840696.1">
    <property type="nucleotide sequence ID" value="NZ_JBHSFP010000008.1"/>
</dbReference>
<keyword evidence="6" id="KW-1185">Reference proteome</keyword>
<reference evidence="6" key="1">
    <citation type="journal article" date="2019" name="Int. J. Syst. Evol. Microbiol.">
        <title>The Global Catalogue of Microorganisms (GCM) 10K type strain sequencing project: providing services to taxonomists for standard genome sequencing and annotation.</title>
        <authorList>
            <consortium name="The Broad Institute Genomics Platform"/>
            <consortium name="The Broad Institute Genome Sequencing Center for Infectious Disease"/>
            <person name="Wu L."/>
            <person name="Ma J."/>
        </authorList>
    </citation>
    <scope>NUCLEOTIDE SEQUENCE [LARGE SCALE GENOMIC DNA]</scope>
    <source>
        <strain evidence="6">CGMCC 4.7132</strain>
    </source>
</reference>
<dbReference type="EMBL" id="JBHSFP010000008">
    <property type="protein sequence ID" value="MFC4531986.1"/>
    <property type="molecule type" value="Genomic_DNA"/>
</dbReference>
<feature type="DNA-binding region" description="H-T-H motif" evidence="2">
    <location>
        <begin position="34"/>
        <end position="53"/>
    </location>
</feature>
<protein>
    <submittedName>
        <fullName evidence="5">TetR/AcrR family transcriptional regulator</fullName>
    </submittedName>
</protein>
<comment type="caution">
    <text evidence="5">The sequence shown here is derived from an EMBL/GenBank/DDBJ whole genome shotgun (WGS) entry which is preliminary data.</text>
</comment>
<evidence type="ECO:0000313" key="5">
    <source>
        <dbReference type="EMBL" id="MFC4531986.1"/>
    </source>
</evidence>
<dbReference type="PRINTS" id="PR00455">
    <property type="entry name" value="HTHTETR"/>
</dbReference>
<gene>
    <name evidence="5" type="ORF">ACFO60_14525</name>
</gene>
<name>A0ABV9CFP7_9ACTN</name>
<feature type="domain" description="HTH tetR-type" evidence="4">
    <location>
        <begin position="11"/>
        <end position="71"/>
    </location>
</feature>
<evidence type="ECO:0000256" key="2">
    <source>
        <dbReference type="PROSITE-ProRule" id="PRU00335"/>
    </source>
</evidence>
<sequence>MTATGPDPEDLTARARIREAALRHFGEHGFERATIRDIAATAGVSSGLVRHHFGSKQGLREACDDHLVKLVRRFNDRVKADTTYADLSYVPASRAALKPYQRYMARALAEGSAAPLFDEMVRMTEEWLADIDAKRADPSPVDLRTRATLGTAMALAIPVLYEHVSRVMGVDIFSPEGDRLLSRAMLDIYSHPLISPEEAAVLNDALDKTPLRATPAERGPTLGRHEEHHDD</sequence>